<keyword evidence="10" id="KW-1185">Reference proteome</keyword>
<comment type="caution">
    <text evidence="9">The sequence shown here is derived from an EMBL/GenBank/DDBJ whole genome shotgun (WGS) entry which is preliminary data.</text>
</comment>
<keyword evidence="3" id="KW-0547">Nucleotide-binding</keyword>
<keyword evidence="4" id="KW-0067">ATP-binding</keyword>
<feature type="domain" description="ABC transmembrane type-1" evidence="8">
    <location>
        <begin position="1"/>
        <end position="117"/>
    </location>
</feature>
<reference evidence="9" key="1">
    <citation type="submission" date="2019-07" db="EMBL/GenBank/DDBJ databases">
        <title>Annotation for the trematode Paragonimus miyazaki's.</title>
        <authorList>
            <person name="Choi Y.-J."/>
        </authorList>
    </citation>
    <scope>NUCLEOTIDE SEQUENCE</scope>
    <source>
        <strain evidence="9">Japan</strain>
    </source>
</reference>
<dbReference type="AlphaFoldDB" id="A0A8S9YTL2"/>
<evidence type="ECO:0000256" key="2">
    <source>
        <dbReference type="ARBA" id="ARBA00022692"/>
    </source>
</evidence>
<evidence type="ECO:0000256" key="6">
    <source>
        <dbReference type="ARBA" id="ARBA00023136"/>
    </source>
</evidence>
<proteinExistence type="predicted"/>
<gene>
    <name evidence="9" type="ORF">EG68_06640</name>
</gene>
<evidence type="ECO:0000256" key="3">
    <source>
        <dbReference type="ARBA" id="ARBA00022741"/>
    </source>
</evidence>
<sequence>MSTFGYKIRVAICGMVYRCILSVQLASLNELGTGSLSNYLTSDADRIVNLAPSVHETWAMPLQLILAIMLLFQQLGVSSLVGVGFLLVLLPLNRLFASQIGKYSKRLMHFKDARIKV</sequence>
<evidence type="ECO:0000256" key="4">
    <source>
        <dbReference type="ARBA" id="ARBA00022840"/>
    </source>
</evidence>
<dbReference type="GO" id="GO:0140359">
    <property type="term" value="F:ABC-type transporter activity"/>
    <property type="evidence" value="ECO:0007669"/>
    <property type="project" value="InterPro"/>
</dbReference>
<evidence type="ECO:0000313" key="9">
    <source>
        <dbReference type="EMBL" id="KAF7256393.1"/>
    </source>
</evidence>
<dbReference type="Gene3D" id="1.20.1560.10">
    <property type="entry name" value="ABC transporter type 1, transmembrane domain"/>
    <property type="match status" value="1"/>
</dbReference>
<keyword evidence="6 7" id="KW-0472">Membrane</keyword>
<dbReference type="InterPro" id="IPR050173">
    <property type="entry name" value="ABC_transporter_C-like"/>
</dbReference>
<accession>A0A8S9YTL2</accession>
<dbReference type="EMBL" id="JTDE01003157">
    <property type="protein sequence ID" value="KAF7256393.1"/>
    <property type="molecule type" value="Genomic_DNA"/>
</dbReference>
<keyword evidence="5 7" id="KW-1133">Transmembrane helix</keyword>
<dbReference type="OrthoDB" id="6500128at2759"/>
<keyword evidence="1" id="KW-0813">Transport</keyword>
<dbReference type="PROSITE" id="PS50929">
    <property type="entry name" value="ABC_TM1F"/>
    <property type="match status" value="1"/>
</dbReference>
<name>A0A8S9YTL2_9TREM</name>
<dbReference type="GO" id="GO:0016020">
    <property type="term" value="C:membrane"/>
    <property type="evidence" value="ECO:0007669"/>
    <property type="project" value="InterPro"/>
</dbReference>
<organism evidence="9 10">
    <name type="scientific">Paragonimus skrjabini miyazakii</name>
    <dbReference type="NCBI Taxonomy" id="59628"/>
    <lineage>
        <taxon>Eukaryota</taxon>
        <taxon>Metazoa</taxon>
        <taxon>Spiralia</taxon>
        <taxon>Lophotrochozoa</taxon>
        <taxon>Platyhelminthes</taxon>
        <taxon>Trematoda</taxon>
        <taxon>Digenea</taxon>
        <taxon>Plagiorchiida</taxon>
        <taxon>Troglotremata</taxon>
        <taxon>Troglotrematidae</taxon>
        <taxon>Paragonimus</taxon>
    </lineage>
</organism>
<dbReference type="Proteomes" id="UP000822476">
    <property type="component" value="Unassembled WGS sequence"/>
</dbReference>
<feature type="transmembrane region" description="Helical" evidence="7">
    <location>
        <begin position="64"/>
        <end position="92"/>
    </location>
</feature>
<dbReference type="InterPro" id="IPR036640">
    <property type="entry name" value="ABC1_TM_sf"/>
</dbReference>
<evidence type="ECO:0000313" key="10">
    <source>
        <dbReference type="Proteomes" id="UP000822476"/>
    </source>
</evidence>
<dbReference type="GO" id="GO:0005524">
    <property type="term" value="F:ATP binding"/>
    <property type="evidence" value="ECO:0007669"/>
    <property type="project" value="UniProtKB-KW"/>
</dbReference>
<dbReference type="Pfam" id="PF00664">
    <property type="entry name" value="ABC_membrane"/>
    <property type="match status" value="1"/>
</dbReference>
<keyword evidence="2 7" id="KW-0812">Transmembrane</keyword>
<dbReference type="PANTHER" id="PTHR24223">
    <property type="entry name" value="ATP-BINDING CASSETTE SUB-FAMILY C"/>
    <property type="match status" value="1"/>
</dbReference>
<dbReference type="InterPro" id="IPR011527">
    <property type="entry name" value="ABC1_TM_dom"/>
</dbReference>
<evidence type="ECO:0000256" key="1">
    <source>
        <dbReference type="ARBA" id="ARBA00022448"/>
    </source>
</evidence>
<evidence type="ECO:0000256" key="5">
    <source>
        <dbReference type="ARBA" id="ARBA00022989"/>
    </source>
</evidence>
<evidence type="ECO:0000256" key="7">
    <source>
        <dbReference type="SAM" id="Phobius"/>
    </source>
</evidence>
<protein>
    <recommendedName>
        <fullName evidence="8">ABC transmembrane type-1 domain-containing protein</fullName>
    </recommendedName>
</protein>
<dbReference type="PANTHER" id="PTHR24223:SF330">
    <property type="entry name" value="ATP-BINDING CASSETTE SUB-FAMILY C MEMBER 10"/>
    <property type="match status" value="1"/>
</dbReference>
<evidence type="ECO:0000259" key="8">
    <source>
        <dbReference type="PROSITE" id="PS50929"/>
    </source>
</evidence>
<dbReference type="SUPFAM" id="SSF90123">
    <property type="entry name" value="ABC transporter transmembrane region"/>
    <property type="match status" value="1"/>
</dbReference>